<proteinExistence type="predicted"/>
<dbReference type="STRING" id="185761.SAMN05660282_01425"/>
<protein>
    <submittedName>
        <fullName evidence="6">Energy-coupling factor transport system permease protein</fullName>
    </submittedName>
</protein>
<keyword evidence="7" id="KW-1185">Reference proteome</keyword>
<evidence type="ECO:0000313" key="6">
    <source>
        <dbReference type="EMBL" id="SFG62712.1"/>
    </source>
</evidence>
<accession>A0A1I2TCS3</accession>
<dbReference type="CDD" id="cd16914">
    <property type="entry name" value="EcfT"/>
    <property type="match status" value="1"/>
</dbReference>
<evidence type="ECO:0000313" key="7">
    <source>
        <dbReference type="Proteomes" id="UP000199065"/>
    </source>
</evidence>
<dbReference type="PANTHER" id="PTHR33514">
    <property type="entry name" value="PROTEIN ABCI12, CHLOROPLASTIC"/>
    <property type="match status" value="1"/>
</dbReference>
<keyword evidence="4 5" id="KW-0472">Membrane</keyword>
<evidence type="ECO:0000256" key="4">
    <source>
        <dbReference type="ARBA" id="ARBA00023136"/>
    </source>
</evidence>
<evidence type="ECO:0000256" key="2">
    <source>
        <dbReference type="ARBA" id="ARBA00022692"/>
    </source>
</evidence>
<keyword evidence="3 5" id="KW-1133">Transmembrane helix</keyword>
<reference evidence="6 7" key="1">
    <citation type="submission" date="2016-10" db="EMBL/GenBank/DDBJ databases">
        <authorList>
            <person name="de Groot N.N."/>
        </authorList>
    </citation>
    <scope>NUCLEOTIDE SEQUENCE [LARGE SCALE GENOMIC DNA]</scope>
    <source>
        <strain>J11</strain>
        <strain evidence="7">PG 39</strain>
    </source>
</reference>
<dbReference type="Pfam" id="PF02361">
    <property type="entry name" value="CbiQ"/>
    <property type="match status" value="1"/>
</dbReference>
<evidence type="ECO:0000256" key="5">
    <source>
        <dbReference type="SAM" id="Phobius"/>
    </source>
</evidence>
<feature type="transmembrane region" description="Helical" evidence="5">
    <location>
        <begin position="103"/>
        <end position="125"/>
    </location>
</feature>
<feature type="transmembrane region" description="Helical" evidence="5">
    <location>
        <begin position="232"/>
        <end position="252"/>
    </location>
</feature>
<evidence type="ECO:0000256" key="3">
    <source>
        <dbReference type="ARBA" id="ARBA00022989"/>
    </source>
</evidence>
<feature type="transmembrane region" description="Helical" evidence="5">
    <location>
        <begin position="76"/>
        <end position="96"/>
    </location>
</feature>
<evidence type="ECO:0000256" key="1">
    <source>
        <dbReference type="ARBA" id="ARBA00004141"/>
    </source>
</evidence>
<keyword evidence="2 5" id="KW-0812">Transmembrane</keyword>
<gene>
    <name evidence="6" type="ORF">SAMN05660282_01425</name>
</gene>
<feature type="transmembrane region" description="Helical" evidence="5">
    <location>
        <begin position="37"/>
        <end position="70"/>
    </location>
</feature>
<organism evidence="6 7">
    <name type="scientific">Corynebacterium spheniscorum</name>
    <dbReference type="NCBI Taxonomy" id="185761"/>
    <lineage>
        <taxon>Bacteria</taxon>
        <taxon>Bacillati</taxon>
        <taxon>Actinomycetota</taxon>
        <taxon>Actinomycetes</taxon>
        <taxon>Mycobacteriales</taxon>
        <taxon>Corynebacteriaceae</taxon>
        <taxon>Corynebacterium</taxon>
    </lineage>
</organism>
<dbReference type="Proteomes" id="UP000199065">
    <property type="component" value="Unassembled WGS sequence"/>
</dbReference>
<dbReference type="PANTHER" id="PTHR33514:SF13">
    <property type="entry name" value="PROTEIN ABCI12, CHLOROPLASTIC"/>
    <property type="match status" value="1"/>
</dbReference>
<dbReference type="EMBL" id="FOPJ01000008">
    <property type="protein sequence ID" value="SFG62712.1"/>
    <property type="molecule type" value="Genomic_DNA"/>
</dbReference>
<dbReference type="GO" id="GO:0005886">
    <property type="term" value="C:plasma membrane"/>
    <property type="evidence" value="ECO:0007669"/>
    <property type="project" value="TreeGrafter"/>
</dbReference>
<dbReference type="RefSeq" id="WP_143067463.1">
    <property type="nucleotide sequence ID" value="NZ_FOPJ01000008.1"/>
</dbReference>
<name>A0A1I2TCS3_9CORY</name>
<dbReference type="AlphaFoldDB" id="A0A1I2TCS3"/>
<sequence>MVNSGVLVEHAQVQLEDAPGRKMRWPIFRLDPRTTILMVLAINLVAFTTASTELVLACAALTAVFVYAVAKPKHCLWWTLALVVFLFCWLAVPTLAPARWSFLLSYGAYWFVRFSLAAGWGIFAASSLRVPDVAAVLTRMRAPQWIHVPTLVMLRFFPVAIAELRAISEAMVLRGLKPGAGGLVLHPLKTGELMMIPFLASSARIADELSAAALIKGVGIEKNRTSIVNLKFRIGDAIAIGCLVAMLVWKLVELL</sequence>
<dbReference type="InterPro" id="IPR003339">
    <property type="entry name" value="ABC/ECF_trnsptr_transmembrane"/>
</dbReference>
<comment type="subcellular location">
    <subcellularLocation>
        <location evidence="1">Membrane</location>
        <topology evidence="1">Multi-pass membrane protein</topology>
    </subcellularLocation>
</comment>
<dbReference type="OrthoDB" id="3251998at2"/>